<reference evidence="1 2" key="1">
    <citation type="submission" date="2019-04" db="EMBL/GenBank/DDBJ databases">
        <authorList>
            <person name="Dong K."/>
        </authorList>
    </citation>
    <scope>NUCLEOTIDE SEQUENCE [LARGE SCALE GENOMIC DNA]</scope>
    <source>
        <strain evidence="2">dk3543</strain>
    </source>
</reference>
<gene>
    <name evidence="1" type="ORF">FC770_02130</name>
</gene>
<comment type="caution">
    <text evidence="1">The sequence shown here is derived from an EMBL/GenBank/DDBJ whole genome shotgun (WGS) entry which is preliminary data.</text>
</comment>
<accession>A0A4U2YS96</accession>
<dbReference type="RefSeq" id="WP_137064464.1">
    <property type="nucleotide sequence ID" value="NZ_CP040748.1"/>
</dbReference>
<proteinExistence type="predicted"/>
<dbReference type="EMBL" id="SZPY01000001">
    <property type="protein sequence ID" value="TKI64000.1"/>
    <property type="molecule type" value="Genomic_DNA"/>
</dbReference>
<keyword evidence="2" id="KW-1185">Reference proteome</keyword>
<protein>
    <submittedName>
        <fullName evidence="1">Uncharacterized protein</fullName>
    </submittedName>
</protein>
<dbReference type="AlphaFoldDB" id="A0A4U2YS96"/>
<organism evidence="1 2">
    <name type="scientific">Nocardioides jishulii</name>
    <dbReference type="NCBI Taxonomy" id="2575440"/>
    <lineage>
        <taxon>Bacteria</taxon>
        <taxon>Bacillati</taxon>
        <taxon>Actinomycetota</taxon>
        <taxon>Actinomycetes</taxon>
        <taxon>Propionibacteriales</taxon>
        <taxon>Nocardioidaceae</taxon>
        <taxon>Nocardioides</taxon>
    </lineage>
</organism>
<evidence type="ECO:0000313" key="2">
    <source>
        <dbReference type="Proteomes" id="UP000307808"/>
    </source>
</evidence>
<evidence type="ECO:0000313" key="1">
    <source>
        <dbReference type="EMBL" id="TKI64000.1"/>
    </source>
</evidence>
<sequence>MSPGAREFVHEPTVVALESDGHDGAPGVLAERVDLDLLTDHARSGPSREEGEQFALLFAQAVIDSREDVDEQRLVDDLTADEMPEKACQHVLSRLPWMRELGWGQYVVPGTTAWIRSRADGDAAAPSRVEAQLVMTADFENDPELFSVEGEPMVVSVRVDVVRAGDVWLVADWGGPDAAGLDPGERPTKKWYGVGWRSWEPVVG</sequence>
<name>A0A4U2YS96_9ACTN</name>
<dbReference type="Proteomes" id="UP000307808">
    <property type="component" value="Unassembled WGS sequence"/>
</dbReference>